<protein>
    <recommendedName>
        <fullName evidence="1">Transposase MuDR plant domain-containing protein</fullName>
    </recommendedName>
</protein>
<name>A0A444ZLI9_ARAHY</name>
<comment type="caution">
    <text evidence="2">The sequence shown here is derived from an EMBL/GenBank/DDBJ whole genome shotgun (WGS) entry which is preliminary data.</text>
</comment>
<gene>
    <name evidence="2" type="ORF">Ahy_B04g071751</name>
</gene>
<feature type="domain" description="Transposase MuDR plant" evidence="1">
    <location>
        <begin position="237"/>
        <end position="301"/>
    </location>
</feature>
<dbReference type="InterPro" id="IPR004332">
    <property type="entry name" value="Transposase_MuDR"/>
</dbReference>
<accession>A0A444ZLI9</accession>
<dbReference type="AlphaFoldDB" id="A0A444ZLI9"/>
<dbReference type="Pfam" id="PF03108">
    <property type="entry name" value="DBD_Tnp_Mut"/>
    <property type="match status" value="1"/>
</dbReference>
<organism evidence="2 3">
    <name type="scientific">Arachis hypogaea</name>
    <name type="common">Peanut</name>
    <dbReference type="NCBI Taxonomy" id="3818"/>
    <lineage>
        <taxon>Eukaryota</taxon>
        <taxon>Viridiplantae</taxon>
        <taxon>Streptophyta</taxon>
        <taxon>Embryophyta</taxon>
        <taxon>Tracheophyta</taxon>
        <taxon>Spermatophyta</taxon>
        <taxon>Magnoliopsida</taxon>
        <taxon>eudicotyledons</taxon>
        <taxon>Gunneridae</taxon>
        <taxon>Pentapetalae</taxon>
        <taxon>rosids</taxon>
        <taxon>fabids</taxon>
        <taxon>Fabales</taxon>
        <taxon>Fabaceae</taxon>
        <taxon>Papilionoideae</taxon>
        <taxon>50 kb inversion clade</taxon>
        <taxon>dalbergioids sensu lato</taxon>
        <taxon>Dalbergieae</taxon>
        <taxon>Pterocarpus clade</taxon>
        <taxon>Arachis</taxon>
    </lineage>
</organism>
<sequence length="331" mass="36742">MCDDPLWIMIPPQSSLQQLKNLILMNTGLVGKKDINTLIYKMPVAVASSFAYQKMQIKSDQHISMMFSNHRSIGSIYSMELCVKLQDVSGSSSSSNNVEELGNFGDGEAIPFPEIGRPRSPSFNPFVVPAQNAENPHERSSLTTHVASLEGIANGSADSFDEDEIEDDSGDEAEVIPETQPLQEETFIPTQVEPINVMGVGSVSSSTLGHYLQLSLGPMHSTTAEDIPSNYALISEVELEIGLKFQNKETTMLAVKNYNIRRSAEFKVVESDHTRYVCQCKLFGKQCHWMVKVAKTRASRFWEIRKYQGTHSCLASATLQDHAQLDSNVIF</sequence>
<evidence type="ECO:0000313" key="2">
    <source>
        <dbReference type="EMBL" id="RYR15018.1"/>
    </source>
</evidence>
<proteinExistence type="predicted"/>
<evidence type="ECO:0000313" key="3">
    <source>
        <dbReference type="Proteomes" id="UP000289738"/>
    </source>
</evidence>
<reference evidence="2 3" key="1">
    <citation type="submission" date="2019-01" db="EMBL/GenBank/DDBJ databases">
        <title>Sequencing of cultivated peanut Arachis hypogaea provides insights into genome evolution and oil improvement.</title>
        <authorList>
            <person name="Chen X."/>
        </authorList>
    </citation>
    <scope>NUCLEOTIDE SEQUENCE [LARGE SCALE GENOMIC DNA]</scope>
    <source>
        <strain evidence="3">cv. Fuhuasheng</strain>
        <tissue evidence="2">Leaves</tissue>
    </source>
</reference>
<evidence type="ECO:0000259" key="1">
    <source>
        <dbReference type="Pfam" id="PF03108"/>
    </source>
</evidence>
<keyword evidence="3" id="KW-1185">Reference proteome</keyword>
<dbReference type="EMBL" id="SDMP01000014">
    <property type="protein sequence ID" value="RYR15018.1"/>
    <property type="molecule type" value="Genomic_DNA"/>
</dbReference>
<dbReference type="Proteomes" id="UP000289738">
    <property type="component" value="Chromosome B04"/>
</dbReference>